<accession>A0ACB8TUG9</accession>
<gene>
    <name evidence="1" type="ORF">BDY19DRAFT_908857</name>
</gene>
<proteinExistence type="predicted"/>
<evidence type="ECO:0000313" key="1">
    <source>
        <dbReference type="EMBL" id="KAI0085635.1"/>
    </source>
</evidence>
<keyword evidence="2" id="KW-1185">Reference proteome</keyword>
<sequence>MPGCRCKGCVHENFHLLETGRRVKTRTLTGPEEVRSCSLASSCVEDESTKYGHVSHNPPGWCWAHSDLPINQYHQYSDATMETLLDSLENLLDEEGNPEYEVEYSSGVLTLKLGEHGTYVINKQPPNKQIWLSSPVSGPKRYDYVVKEDEWIYSRDQKSLGSLLNEELSKVFDQNIDLGVDRSIYRDHMTEILHNLRASFRLPEASAVRMYNAIKCDEKSDAGSMDGCAEVVKRRRREYRKMRWKA</sequence>
<name>A0ACB8TUG9_9APHY</name>
<dbReference type="Proteomes" id="UP001055072">
    <property type="component" value="Unassembled WGS sequence"/>
</dbReference>
<comment type="caution">
    <text evidence="1">The sequence shown here is derived from an EMBL/GenBank/DDBJ whole genome shotgun (WGS) entry which is preliminary data.</text>
</comment>
<protein>
    <submittedName>
        <fullName evidence="1">Uncharacterized protein</fullName>
    </submittedName>
</protein>
<dbReference type="EMBL" id="MU274929">
    <property type="protein sequence ID" value="KAI0085635.1"/>
    <property type="molecule type" value="Genomic_DNA"/>
</dbReference>
<reference evidence="1" key="1">
    <citation type="journal article" date="2021" name="Environ. Microbiol.">
        <title>Gene family expansions and transcriptome signatures uncover fungal adaptations to wood decay.</title>
        <authorList>
            <person name="Hage H."/>
            <person name="Miyauchi S."/>
            <person name="Viragh M."/>
            <person name="Drula E."/>
            <person name="Min B."/>
            <person name="Chaduli D."/>
            <person name="Navarro D."/>
            <person name="Favel A."/>
            <person name="Norest M."/>
            <person name="Lesage-Meessen L."/>
            <person name="Balint B."/>
            <person name="Merenyi Z."/>
            <person name="de Eugenio L."/>
            <person name="Morin E."/>
            <person name="Martinez A.T."/>
            <person name="Baldrian P."/>
            <person name="Stursova M."/>
            <person name="Martinez M.J."/>
            <person name="Novotny C."/>
            <person name="Magnuson J.K."/>
            <person name="Spatafora J.W."/>
            <person name="Maurice S."/>
            <person name="Pangilinan J."/>
            <person name="Andreopoulos W."/>
            <person name="LaButti K."/>
            <person name="Hundley H."/>
            <person name="Na H."/>
            <person name="Kuo A."/>
            <person name="Barry K."/>
            <person name="Lipzen A."/>
            <person name="Henrissat B."/>
            <person name="Riley R."/>
            <person name="Ahrendt S."/>
            <person name="Nagy L.G."/>
            <person name="Grigoriev I.V."/>
            <person name="Martin F."/>
            <person name="Rosso M.N."/>
        </authorList>
    </citation>
    <scope>NUCLEOTIDE SEQUENCE</scope>
    <source>
        <strain evidence="1">CBS 384.51</strain>
    </source>
</reference>
<evidence type="ECO:0000313" key="2">
    <source>
        <dbReference type="Proteomes" id="UP001055072"/>
    </source>
</evidence>
<organism evidence="1 2">
    <name type="scientific">Irpex rosettiformis</name>
    <dbReference type="NCBI Taxonomy" id="378272"/>
    <lineage>
        <taxon>Eukaryota</taxon>
        <taxon>Fungi</taxon>
        <taxon>Dikarya</taxon>
        <taxon>Basidiomycota</taxon>
        <taxon>Agaricomycotina</taxon>
        <taxon>Agaricomycetes</taxon>
        <taxon>Polyporales</taxon>
        <taxon>Irpicaceae</taxon>
        <taxon>Irpex</taxon>
    </lineage>
</organism>